<sequence>MTAVSTTSSTTNKVLGYPLNAWYVAAWDHEVTRKPMARRIADRPLALYRTEDGKAVALADACWHRLAPLSMGKTMGRDGLQCPYHGIVYNSAGRCISMPAQETINPSATVPSFPVVERYRYVWVWLGDPTLANPDLVPDMHQMSSPEWAGDGQTIFAPCNYQLVLDNLMDLTHEEFVHSSSIGQEELSESEFVVTHDDDTVTVSRWMLNIDPPPFWLKNMRDKFPGFEGKVDRWQIITFRAPSTINIDVGVAKAGTGAPEGDRSQGVNGFVMNTITPETDKTCHYFWAFMRNYRLDSQLITTQLRDGVHGVFGEDEEMLSAQQAAIDANPDYEFYNLNIDAGGMWVRRLIERRLAAEGRLPAAGAPAAAAPTAAAAPSAASAPNSAAVPTAAR</sequence>
<keyword evidence="9" id="KW-1185">Reference proteome</keyword>
<dbReference type="PANTHER" id="PTHR21266:SF60">
    <property type="entry name" value="3-KETOSTEROID-9-ALPHA-MONOOXYGENASE, OXYGENASE COMPONENT"/>
    <property type="match status" value="1"/>
</dbReference>
<dbReference type="CDD" id="cd08878">
    <property type="entry name" value="RHO_alpha_C_DMO-like"/>
    <property type="match status" value="1"/>
</dbReference>
<dbReference type="GO" id="GO:0051213">
    <property type="term" value="F:dioxygenase activity"/>
    <property type="evidence" value="ECO:0007669"/>
    <property type="project" value="UniProtKB-KW"/>
</dbReference>
<keyword evidence="5" id="KW-0411">Iron-sulfur</keyword>
<name>A0ABR8UTD7_9MICC</name>
<keyword evidence="2" id="KW-0479">Metal-binding</keyword>
<feature type="domain" description="Rieske" evidence="7">
    <location>
        <begin position="22"/>
        <end position="124"/>
    </location>
</feature>
<evidence type="ECO:0000256" key="4">
    <source>
        <dbReference type="ARBA" id="ARBA00023004"/>
    </source>
</evidence>
<keyword evidence="3" id="KW-0560">Oxidoreductase</keyword>
<dbReference type="SUPFAM" id="SSF55961">
    <property type="entry name" value="Bet v1-like"/>
    <property type="match status" value="1"/>
</dbReference>
<feature type="region of interest" description="Disordered" evidence="6">
    <location>
        <begin position="371"/>
        <end position="393"/>
    </location>
</feature>
<evidence type="ECO:0000259" key="7">
    <source>
        <dbReference type="PROSITE" id="PS51296"/>
    </source>
</evidence>
<reference evidence="8 9" key="1">
    <citation type="submission" date="2020-08" db="EMBL/GenBank/DDBJ databases">
        <title>A Genomic Blueprint of the Chicken Gut Microbiome.</title>
        <authorList>
            <person name="Gilroy R."/>
            <person name="Ravi A."/>
            <person name="Getino M."/>
            <person name="Pursley I."/>
            <person name="Horton D.L."/>
            <person name="Alikhan N.-F."/>
            <person name="Baker D."/>
            <person name="Gharbi K."/>
            <person name="Hall N."/>
            <person name="Watson M."/>
            <person name="Adriaenssens E.M."/>
            <person name="Foster-Nyarko E."/>
            <person name="Jarju S."/>
            <person name="Secka A."/>
            <person name="Antonio M."/>
            <person name="Oren A."/>
            <person name="Chaudhuri R."/>
            <person name="La Ragione R.M."/>
            <person name="Hildebrand F."/>
            <person name="Pallen M.J."/>
        </authorList>
    </citation>
    <scope>NUCLEOTIDE SEQUENCE [LARGE SCALE GENOMIC DNA]</scope>
    <source>
        <strain evidence="8 9">Sa2CUA1</strain>
    </source>
</reference>
<dbReference type="PANTHER" id="PTHR21266">
    <property type="entry name" value="IRON-SULFUR DOMAIN CONTAINING PROTEIN"/>
    <property type="match status" value="1"/>
</dbReference>
<dbReference type="InterPro" id="IPR044043">
    <property type="entry name" value="VanA_C_cat"/>
</dbReference>
<organism evidence="8 9">
    <name type="scientific">Arthrobacter gallicola</name>
    <dbReference type="NCBI Taxonomy" id="2762225"/>
    <lineage>
        <taxon>Bacteria</taxon>
        <taxon>Bacillati</taxon>
        <taxon>Actinomycetota</taxon>
        <taxon>Actinomycetes</taxon>
        <taxon>Micrococcales</taxon>
        <taxon>Micrococcaceae</taxon>
        <taxon>Arthrobacter</taxon>
    </lineage>
</organism>
<dbReference type="EMBL" id="JACSQD010000004">
    <property type="protein sequence ID" value="MBD7995846.1"/>
    <property type="molecule type" value="Genomic_DNA"/>
</dbReference>
<evidence type="ECO:0000256" key="2">
    <source>
        <dbReference type="ARBA" id="ARBA00022723"/>
    </source>
</evidence>
<evidence type="ECO:0000256" key="1">
    <source>
        <dbReference type="ARBA" id="ARBA00022714"/>
    </source>
</evidence>
<keyword evidence="1" id="KW-0001">2Fe-2S</keyword>
<dbReference type="InterPro" id="IPR050584">
    <property type="entry name" value="Cholesterol_7-desaturase"/>
</dbReference>
<dbReference type="RefSeq" id="WP_191808123.1">
    <property type="nucleotide sequence ID" value="NZ_JACSQD010000004.1"/>
</dbReference>
<dbReference type="InterPro" id="IPR017941">
    <property type="entry name" value="Rieske_2Fe-2S"/>
</dbReference>
<evidence type="ECO:0000313" key="9">
    <source>
        <dbReference type="Proteomes" id="UP000609874"/>
    </source>
</evidence>
<dbReference type="Pfam" id="PF19112">
    <property type="entry name" value="VanA_C"/>
    <property type="match status" value="1"/>
</dbReference>
<proteinExistence type="predicted"/>
<keyword evidence="8" id="KW-0223">Dioxygenase</keyword>
<protein>
    <submittedName>
        <fullName evidence="8">Aromatic ring-hydroxylating dioxygenase subunit alpha</fullName>
    </submittedName>
</protein>
<evidence type="ECO:0000256" key="6">
    <source>
        <dbReference type="SAM" id="MobiDB-lite"/>
    </source>
</evidence>
<dbReference type="Gene3D" id="2.102.10.10">
    <property type="entry name" value="Rieske [2Fe-2S] iron-sulphur domain"/>
    <property type="match status" value="1"/>
</dbReference>
<keyword evidence="4" id="KW-0408">Iron</keyword>
<dbReference type="PROSITE" id="PS51296">
    <property type="entry name" value="RIESKE"/>
    <property type="match status" value="1"/>
</dbReference>
<evidence type="ECO:0000256" key="5">
    <source>
        <dbReference type="ARBA" id="ARBA00023014"/>
    </source>
</evidence>
<dbReference type="Gene3D" id="3.90.380.10">
    <property type="entry name" value="Naphthalene 1,2-dioxygenase Alpha Subunit, Chain A, domain 1"/>
    <property type="match status" value="1"/>
</dbReference>
<accession>A0ABR8UTD7</accession>
<dbReference type="SUPFAM" id="SSF50022">
    <property type="entry name" value="ISP domain"/>
    <property type="match status" value="1"/>
</dbReference>
<evidence type="ECO:0000313" key="8">
    <source>
        <dbReference type="EMBL" id="MBD7995846.1"/>
    </source>
</evidence>
<evidence type="ECO:0000256" key="3">
    <source>
        <dbReference type="ARBA" id="ARBA00023002"/>
    </source>
</evidence>
<dbReference type="Pfam" id="PF00355">
    <property type="entry name" value="Rieske"/>
    <property type="match status" value="1"/>
</dbReference>
<comment type="caution">
    <text evidence="8">The sequence shown here is derived from an EMBL/GenBank/DDBJ whole genome shotgun (WGS) entry which is preliminary data.</text>
</comment>
<dbReference type="InterPro" id="IPR036922">
    <property type="entry name" value="Rieske_2Fe-2S_sf"/>
</dbReference>
<dbReference type="Proteomes" id="UP000609874">
    <property type="component" value="Unassembled WGS sequence"/>
</dbReference>
<gene>
    <name evidence="8" type="ORF">H9639_11110</name>
</gene>